<dbReference type="GO" id="GO:0009088">
    <property type="term" value="P:threonine biosynthetic process"/>
    <property type="evidence" value="ECO:0007669"/>
    <property type="project" value="UniProtKB-UniPathway"/>
</dbReference>
<dbReference type="InterPro" id="IPR004450">
    <property type="entry name" value="Thr_synthase-like"/>
</dbReference>
<comment type="similarity">
    <text evidence="3">Belongs to the threonine synthase family.</text>
</comment>
<dbReference type="GO" id="GO:0004795">
    <property type="term" value="F:threonine synthase activity"/>
    <property type="evidence" value="ECO:0007669"/>
    <property type="project" value="UniProtKB-EC"/>
</dbReference>
<evidence type="ECO:0000256" key="7">
    <source>
        <dbReference type="ARBA" id="ARBA00022697"/>
    </source>
</evidence>
<keyword evidence="8" id="KW-0663">Pyridoxal phosphate</keyword>
<dbReference type="EMBL" id="CABL01000019">
    <property type="protein sequence ID" value="CBH75976.1"/>
    <property type="molecule type" value="Genomic_DNA"/>
</dbReference>
<keyword evidence="6" id="KW-0028">Amino-acid biosynthesis</keyword>
<dbReference type="PIRSF" id="PIRSF038945">
    <property type="entry name" value="Thr_synthase"/>
    <property type="match status" value="1"/>
</dbReference>
<evidence type="ECO:0000259" key="10">
    <source>
        <dbReference type="Pfam" id="PF00291"/>
    </source>
</evidence>
<accession>E6PHN8</accession>
<comment type="caution">
    <text evidence="11">The sequence shown here is derived from an EMBL/GenBank/DDBJ whole genome shotgun (WGS) entry which is preliminary data.</text>
</comment>
<evidence type="ECO:0000256" key="5">
    <source>
        <dbReference type="ARBA" id="ARBA00018679"/>
    </source>
</evidence>
<gene>
    <name evidence="11" type="primary">thrC</name>
    <name evidence="11" type="ORF">CARN1_0456</name>
</gene>
<name>E6PHN8_9ZZZZ</name>
<sequence length="402" mass="42252">MIARYELRCSTCNAPAQRHDLPCVACGELLEFALQADAPDAPAAREYAAMVARRRASNDPLDRSGIWRWRELLPPIPHASVVTLAEGNVPLYDVPEIAARERIAALAFLHLGMNPTGSFKDLGMTVAISAARAEGATRAICASTGNTASSMAAYAARAGMEAYALVPRGKISGAKLAQMRDYGVRVVEVEGSFDDALAELTSRSGDGAAVVNSINPYRLEGQKCTAFAILEARSWRVPDWVVVPGGNLGNSSAIGKGFREARALGLIDRLPRIAVVQAEGAAPFVELYRSGADLVPLLPHTIASAIAVGAPRSWRKARAELDASQGAAIAVSDDEIDEAKGRIGAAGIGCEPASAATLAGIVRLRAEGTIGEHDDIVAVLTGHVLKDSDASLRVADRRDADA</sequence>
<dbReference type="SUPFAM" id="SSF53686">
    <property type="entry name" value="Tryptophan synthase beta subunit-like PLP-dependent enzymes"/>
    <property type="match status" value="1"/>
</dbReference>
<dbReference type="InterPro" id="IPR036052">
    <property type="entry name" value="TrpB-like_PALP_sf"/>
</dbReference>
<protein>
    <recommendedName>
        <fullName evidence="5">Threonine synthase</fullName>
        <ecNumber evidence="4">4.2.3.1</ecNumber>
    </recommendedName>
</protein>
<dbReference type="NCBIfam" id="TIGR00260">
    <property type="entry name" value="thrC"/>
    <property type="match status" value="1"/>
</dbReference>
<evidence type="ECO:0000256" key="3">
    <source>
        <dbReference type="ARBA" id="ARBA00005517"/>
    </source>
</evidence>
<dbReference type="InterPro" id="IPR001926">
    <property type="entry name" value="TrpB-like_PALP"/>
</dbReference>
<dbReference type="PROSITE" id="PS00165">
    <property type="entry name" value="DEHYDRATASE_SER_THR"/>
    <property type="match status" value="1"/>
</dbReference>
<reference evidence="11" key="1">
    <citation type="submission" date="2009-10" db="EMBL/GenBank/DDBJ databases">
        <title>Diversity of trophic interactions inside an arsenic-rich microbial ecosystem.</title>
        <authorList>
            <person name="Bertin P.N."/>
            <person name="Heinrich-Salmeron A."/>
            <person name="Pelletier E."/>
            <person name="Goulhen-Chollet F."/>
            <person name="Arsene-Ploetze F."/>
            <person name="Gallien S."/>
            <person name="Calteau A."/>
            <person name="Vallenet D."/>
            <person name="Casiot C."/>
            <person name="Chane-Woon-Ming B."/>
            <person name="Giloteaux L."/>
            <person name="Barakat M."/>
            <person name="Bonnefoy V."/>
            <person name="Bruneel O."/>
            <person name="Chandler M."/>
            <person name="Cleiss J."/>
            <person name="Duran R."/>
            <person name="Elbaz-Poulichet F."/>
            <person name="Fonknechten N."/>
            <person name="Lauga B."/>
            <person name="Mornico D."/>
            <person name="Ortet P."/>
            <person name="Schaeffer C."/>
            <person name="Siguier P."/>
            <person name="Alexander Thil Smith A."/>
            <person name="Van Dorsselaer A."/>
            <person name="Weissenbach J."/>
            <person name="Medigue C."/>
            <person name="Le Paslier D."/>
        </authorList>
    </citation>
    <scope>NUCLEOTIDE SEQUENCE</scope>
</reference>
<evidence type="ECO:0000256" key="9">
    <source>
        <dbReference type="ARBA" id="ARBA00049144"/>
    </source>
</evidence>
<keyword evidence="7" id="KW-0791">Threonine biosynthesis</keyword>
<evidence type="ECO:0000313" key="11">
    <source>
        <dbReference type="EMBL" id="CBH75976.1"/>
    </source>
</evidence>
<evidence type="ECO:0000256" key="4">
    <source>
        <dbReference type="ARBA" id="ARBA00013028"/>
    </source>
</evidence>
<proteinExistence type="inferred from homology"/>
<comment type="catalytic activity">
    <reaction evidence="9">
        <text>O-phospho-L-homoserine + H2O = L-threonine + phosphate</text>
        <dbReference type="Rhea" id="RHEA:10840"/>
        <dbReference type="ChEBI" id="CHEBI:15377"/>
        <dbReference type="ChEBI" id="CHEBI:43474"/>
        <dbReference type="ChEBI" id="CHEBI:57590"/>
        <dbReference type="ChEBI" id="CHEBI:57926"/>
        <dbReference type="EC" id="4.2.3.1"/>
    </reaction>
</comment>
<comment type="cofactor">
    <cofactor evidence="1">
        <name>pyridoxal 5'-phosphate</name>
        <dbReference type="ChEBI" id="CHEBI:597326"/>
    </cofactor>
</comment>
<dbReference type="Gene3D" id="3.40.50.1100">
    <property type="match status" value="2"/>
</dbReference>
<organism evidence="11">
    <name type="scientific">mine drainage metagenome</name>
    <dbReference type="NCBI Taxonomy" id="410659"/>
    <lineage>
        <taxon>unclassified sequences</taxon>
        <taxon>metagenomes</taxon>
        <taxon>ecological metagenomes</taxon>
    </lineage>
</organism>
<dbReference type="Pfam" id="PF00291">
    <property type="entry name" value="PALP"/>
    <property type="match status" value="1"/>
</dbReference>
<dbReference type="CDD" id="cd01563">
    <property type="entry name" value="Thr-synth_1"/>
    <property type="match status" value="1"/>
</dbReference>
<evidence type="ECO:0000256" key="8">
    <source>
        <dbReference type="ARBA" id="ARBA00022898"/>
    </source>
</evidence>
<keyword evidence="11" id="KW-0456">Lyase</keyword>
<dbReference type="AlphaFoldDB" id="E6PHN8"/>
<dbReference type="InterPro" id="IPR000634">
    <property type="entry name" value="Ser/Thr_deHydtase_PyrdxlP-BS"/>
</dbReference>
<dbReference type="PANTHER" id="PTHR10314">
    <property type="entry name" value="CYSTATHIONINE BETA-SYNTHASE"/>
    <property type="match status" value="1"/>
</dbReference>
<dbReference type="EC" id="4.2.3.1" evidence="4"/>
<dbReference type="GO" id="GO:0030170">
    <property type="term" value="F:pyridoxal phosphate binding"/>
    <property type="evidence" value="ECO:0007669"/>
    <property type="project" value="InterPro"/>
</dbReference>
<evidence type="ECO:0000256" key="6">
    <source>
        <dbReference type="ARBA" id="ARBA00022605"/>
    </source>
</evidence>
<dbReference type="InterPro" id="IPR050214">
    <property type="entry name" value="Cys_Synth/Cystath_Beta-Synth"/>
</dbReference>
<comment type="pathway">
    <text evidence="2">Amino-acid biosynthesis; L-threonine biosynthesis; L-threonine from L-aspartate: step 5/5.</text>
</comment>
<dbReference type="UniPathway" id="UPA00050">
    <property type="reaction ID" value="UER00065"/>
</dbReference>
<evidence type="ECO:0000256" key="2">
    <source>
        <dbReference type="ARBA" id="ARBA00004979"/>
    </source>
</evidence>
<dbReference type="InterPro" id="IPR026260">
    <property type="entry name" value="Thr_Synthase_bac/arc"/>
</dbReference>
<evidence type="ECO:0000256" key="1">
    <source>
        <dbReference type="ARBA" id="ARBA00001933"/>
    </source>
</evidence>
<feature type="domain" description="Tryptophan synthase beta chain-like PALP" evidence="10">
    <location>
        <begin position="82"/>
        <end position="382"/>
    </location>
</feature>